<gene>
    <name evidence="2" type="ORF">AFUS01_LOCUS32138</name>
</gene>
<dbReference type="AlphaFoldDB" id="A0A8J2KYM7"/>
<dbReference type="PANTHER" id="PTHR16166">
    <property type="entry name" value="VACUOLAR PROTEIN SORTING-ASSOCIATED PROTEIN VPS13"/>
    <property type="match status" value="1"/>
</dbReference>
<dbReference type="PANTHER" id="PTHR16166:SF93">
    <property type="entry name" value="INTERMEMBRANE LIPID TRANSFER PROTEIN VPS13"/>
    <property type="match status" value="1"/>
</dbReference>
<feature type="non-terminal residue" evidence="2">
    <location>
        <position position="1"/>
    </location>
</feature>
<name>A0A8J2KYM7_9HEXA</name>
<proteinExistence type="inferred from homology"/>
<dbReference type="Proteomes" id="UP000708208">
    <property type="component" value="Unassembled WGS sequence"/>
</dbReference>
<comment type="caution">
    <text evidence="2">The sequence shown here is derived from an EMBL/GenBank/DDBJ whole genome shotgun (WGS) entry which is preliminary data.</text>
</comment>
<sequence>MQRITAHSSVTQYKYFKVLIQEFSIRADIGFINAVVDVFGQNVKMEQAAEYFKKDFKEYCTPVEEIFARQITTQGQKHFYDFLHFSPLKIHLSFSMGGTTQISNNFLNLLLQSVGVTLTEVQDVVFKLACLELQHEILSGDQL</sequence>
<evidence type="ECO:0000313" key="3">
    <source>
        <dbReference type="Proteomes" id="UP000708208"/>
    </source>
</evidence>
<comment type="similarity">
    <text evidence="1">Belongs to the VPS13 family.</text>
</comment>
<keyword evidence="3" id="KW-1185">Reference proteome</keyword>
<evidence type="ECO:0000256" key="1">
    <source>
        <dbReference type="ARBA" id="ARBA00006545"/>
    </source>
</evidence>
<dbReference type="EMBL" id="CAJVCH010522502">
    <property type="protein sequence ID" value="CAG7821830.1"/>
    <property type="molecule type" value="Genomic_DNA"/>
</dbReference>
<dbReference type="GO" id="GO:0006623">
    <property type="term" value="P:protein targeting to vacuole"/>
    <property type="evidence" value="ECO:0007669"/>
    <property type="project" value="TreeGrafter"/>
</dbReference>
<protein>
    <submittedName>
        <fullName evidence="2">Uncharacterized protein</fullName>
    </submittedName>
</protein>
<dbReference type="InterPro" id="IPR026847">
    <property type="entry name" value="VPS13"/>
</dbReference>
<organism evidence="2 3">
    <name type="scientific">Allacma fusca</name>
    <dbReference type="NCBI Taxonomy" id="39272"/>
    <lineage>
        <taxon>Eukaryota</taxon>
        <taxon>Metazoa</taxon>
        <taxon>Ecdysozoa</taxon>
        <taxon>Arthropoda</taxon>
        <taxon>Hexapoda</taxon>
        <taxon>Collembola</taxon>
        <taxon>Symphypleona</taxon>
        <taxon>Sminthuridae</taxon>
        <taxon>Allacma</taxon>
    </lineage>
</organism>
<evidence type="ECO:0000313" key="2">
    <source>
        <dbReference type="EMBL" id="CAG7821830.1"/>
    </source>
</evidence>
<accession>A0A8J2KYM7</accession>
<reference evidence="2" key="1">
    <citation type="submission" date="2021-06" db="EMBL/GenBank/DDBJ databases">
        <authorList>
            <person name="Hodson N. C."/>
            <person name="Mongue J. A."/>
            <person name="Jaron S. K."/>
        </authorList>
    </citation>
    <scope>NUCLEOTIDE SEQUENCE</scope>
</reference>
<dbReference type="OrthoDB" id="428159at2759"/>
<dbReference type="GO" id="GO:0045053">
    <property type="term" value="P:protein retention in Golgi apparatus"/>
    <property type="evidence" value="ECO:0007669"/>
    <property type="project" value="TreeGrafter"/>
</dbReference>